<reference evidence="1" key="1">
    <citation type="journal article" date="2021" name="Proc. Natl. Acad. Sci. U.S.A.">
        <title>A Catalog of Tens of Thousands of Viruses from Human Metagenomes Reveals Hidden Associations with Chronic Diseases.</title>
        <authorList>
            <person name="Tisza M.J."/>
            <person name="Buck C.B."/>
        </authorList>
    </citation>
    <scope>NUCLEOTIDE SEQUENCE</scope>
    <source>
        <strain evidence="1">Ct5co22</strain>
    </source>
</reference>
<evidence type="ECO:0000313" key="1">
    <source>
        <dbReference type="EMBL" id="DAE22616.1"/>
    </source>
</evidence>
<accession>A0A8S5QU54</accession>
<dbReference type="EMBL" id="BK015735">
    <property type="protein sequence ID" value="DAE22616.1"/>
    <property type="molecule type" value="Genomic_DNA"/>
</dbReference>
<proteinExistence type="predicted"/>
<name>A0A8S5QU54_9CAUD</name>
<sequence length="145" mass="16719">MAKRDTVNVDCEKVIPLIRSNEWNNFAFSRKVGKYNSWFGEVLRGKNLPSPEEAARMCILLNTTPEKILLHEGKTEAETVKCQEDIKLVQELVEKEMGIKNPPSESTEDDEEEFIRLFQLLPPEVQERELAYLRQLAARAADQDK</sequence>
<protein>
    <submittedName>
        <fullName evidence="1">SOS-response transcriptional repressor</fullName>
    </submittedName>
</protein>
<organism evidence="1">
    <name type="scientific">Siphoviridae sp. ct5co22</name>
    <dbReference type="NCBI Taxonomy" id="2826294"/>
    <lineage>
        <taxon>Viruses</taxon>
        <taxon>Duplodnaviria</taxon>
        <taxon>Heunggongvirae</taxon>
        <taxon>Uroviricota</taxon>
        <taxon>Caudoviricetes</taxon>
    </lineage>
</organism>